<accession>A0ACB9LM50</accession>
<dbReference type="EMBL" id="CM042890">
    <property type="protein sequence ID" value="KAI4312262.1"/>
    <property type="molecule type" value="Genomic_DNA"/>
</dbReference>
<name>A0ACB9LM50_9MYRT</name>
<comment type="caution">
    <text evidence="1">The sequence shown here is derived from an EMBL/GenBank/DDBJ whole genome shotgun (WGS) entry which is preliminary data.</text>
</comment>
<evidence type="ECO:0000313" key="1">
    <source>
        <dbReference type="EMBL" id="KAI4312262.1"/>
    </source>
</evidence>
<reference evidence="2" key="1">
    <citation type="journal article" date="2023" name="Front. Plant Sci.">
        <title>Chromosomal-level genome assembly of Melastoma candidum provides insights into trichome evolution.</title>
        <authorList>
            <person name="Zhong Y."/>
            <person name="Wu W."/>
            <person name="Sun C."/>
            <person name="Zou P."/>
            <person name="Liu Y."/>
            <person name="Dai S."/>
            <person name="Zhou R."/>
        </authorList>
    </citation>
    <scope>NUCLEOTIDE SEQUENCE [LARGE SCALE GENOMIC DNA]</scope>
</reference>
<organism evidence="1 2">
    <name type="scientific">Melastoma candidum</name>
    <dbReference type="NCBI Taxonomy" id="119954"/>
    <lineage>
        <taxon>Eukaryota</taxon>
        <taxon>Viridiplantae</taxon>
        <taxon>Streptophyta</taxon>
        <taxon>Embryophyta</taxon>
        <taxon>Tracheophyta</taxon>
        <taxon>Spermatophyta</taxon>
        <taxon>Magnoliopsida</taxon>
        <taxon>eudicotyledons</taxon>
        <taxon>Gunneridae</taxon>
        <taxon>Pentapetalae</taxon>
        <taxon>rosids</taxon>
        <taxon>malvids</taxon>
        <taxon>Myrtales</taxon>
        <taxon>Melastomataceae</taxon>
        <taxon>Melastomatoideae</taxon>
        <taxon>Melastomateae</taxon>
        <taxon>Melastoma</taxon>
    </lineage>
</organism>
<evidence type="ECO:0000313" key="2">
    <source>
        <dbReference type="Proteomes" id="UP001057402"/>
    </source>
</evidence>
<keyword evidence="2" id="KW-1185">Reference proteome</keyword>
<protein>
    <submittedName>
        <fullName evidence="1">Uncharacterized protein</fullName>
    </submittedName>
</protein>
<dbReference type="Proteomes" id="UP001057402">
    <property type="component" value="Chromosome 11"/>
</dbReference>
<gene>
    <name evidence="1" type="ORF">MLD38_037092</name>
</gene>
<proteinExistence type="predicted"/>
<sequence>MDMMSLRARARKLKQRSAILFIIAGNHTYNWTLRDQINRVTASLWETTPPPQKKKKSNARSETQASKHLHVSGGPCYKHKQRTASTTTTAGSLSQTSPSDVAIKAQGTEDASSQL</sequence>